<keyword evidence="1" id="KW-0804">Transcription</keyword>
<sequence>MFTGLGLNIIKTLDRAAKDRLYGATNEEDAVSAGNEWTVKAVFGMLAPLEQQIVLRLLVCGEAGVDITLARNWVTVSGSFARAVAVLESLRIVEALDGAKKLRIPTAFSTNLGKALAGNTEEPWRLQGITNDKKPPTLDQLDQWTRWRWTNVLLFLTGEDLDETAIPPQCAQDFLKGAQLMTPIEGGMLEITGRGVDFLLKPRAEQVWVLVDEYLANHAPQNDRGDVVALILSLAYTTVGRSYAIAELSDPQQRALEVLFALGLIFRRKETSSRFYPTSIGAGVAFGSDEKADTGGVSILVQTNFQVVAYTDATQASASLVLNTLGLFCEIKVRLPNVVVGAITRDIVKNCITQRQIRCGQILKFLETHAHPLTAKNQSPIPPNVRDQIILWAGEDQRVAFRQGWLLECRTDDGFHAAVKAAKTVHWRSVGRRRLFVDDADRERCLVAAAESGGAMDVG</sequence>
<dbReference type="GO" id="GO:0001671">
    <property type="term" value="F:ATPase activator activity"/>
    <property type="evidence" value="ECO:0007669"/>
    <property type="project" value="InterPro"/>
</dbReference>
<keyword evidence="1" id="KW-0234">DNA repair</keyword>
<comment type="function">
    <text evidence="1">Component of the general transcription and DNA repair factor IIH (TFIIH) core complex which is involved in general and transcription-coupled nucleotide excision repair (NER) of damaged DNA.</text>
</comment>
<dbReference type="AlphaFoldDB" id="A0A7S3ZZM9"/>
<dbReference type="GO" id="GO:0006289">
    <property type="term" value="P:nucleotide-excision repair"/>
    <property type="evidence" value="ECO:0007669"/>
    <property type="project" value="InterPro"/>
</dbReference>
<dbReference type="GO" id="GO:0005675">
    <property type="term" value="C:transcription factor TFIIH holo complex"/>
    <property type="evidence" value="ECO:0007669"/>
    <property type="project" value="TreeGrafter"/>
</dbReference>
<accession>A0A7S3ZZM9</accession>
<reference evidence="2" key="1">
    <citation type="submission" date="2021-01" db="EMBL/GenBank/DDBJ databases">
        <authorList>
            <person name="Corre E."/>
            <person name="Pelletier E."/>
            <person name="Niang G."/>
            <person name="Scheremetjew M."/>
            <person name="Finn R."/>
            <person name="Kale V."/>
            <person name="Holt S."/>
            <person name="Cochrane G."/>
            <person name="Meng A."/>
            <person name="Brown T."/>
            <person name="Cohen L."/>
        </authorList>
    </citation>
    <scope>NUCLEOTIDE SEQUENCE</scope>
    <source>
        <strain evidence="2">CCMP1756</strain>
    </source>
</reference>
<gene>
    <name evidence="2" type="ORF">PCAL00307_LOCUS14603</name>
</gene>
<dbReference type="EMBL" id="HBIW01016928">
    <property type="protein sequence ID" value="CAE0699167.1"/>
    <property type="molecule type" value="Transcribed_RNA"/>
</dbReference>
<dbReference type="GO" id="GO:0000439">
    <property type="term" value="C:transcription factor TFIIH core complex"/>
    <property type="evidence" value="ECO:0007669"/>
    <property type="project" value="InterPro"/>
</dbReference>
<proteinExistence type="inferred from homology"/>
<evidence type="ECO:0000313" key="2">
    <source>
        <dbReference type="EMBL" id="CAE0699167.1"/>
    </source>
</evidence>
<evidence type="ECO:0000256" key="1">
    <source>
        <dbReference type="RuleBase" id="RU364024"/>
    </source>
</evidence>
<keyword evidence="1" id="KW-0227">DNA damage</keyword>
<dbReference type="PANTHER" id="PTHR13152">
    <property type="entry name" value="TFIIH, POLYPEPTIDE 4"/>
    <property type="match status" value="1"/>
</dbReference>
<name>A0A7S3ZZM9_9STRA</name>
<keyword evidence="1" id="KW-0805">Transcription regulation</keyword>
<organism evidence="2">
    <name type="scientific">Pelagomonas calceolata</name>
    <dbReference type="NCBI Taxonomy" id="35677"/>
    <lineage>
        <taxon>Eukaryota</taxon>
        <taxon>Sar</taxon>
        <taxon>Stramenopiles</taxon>
        <taxon>Ochrophyta</taxon>
        <taxon>Pelagophyceae</taxon>
        <taxon>Pelagomonadales</taxon>
        <taxon>Pelagomonadaceae</taxon>
        <taxon>Pelagomonas</taxon>
    </lineage>
</organism>
<dbReference type="PANTHER" id="PTHR13152:SF0">
    <property type="entry name" value="GENERAL TRANSCRIPTION FACTOR IIH SUBUNIT 4"/>
    <property type="match status" value="1"/>
</dbReference>
<dbReference type="Gene3D" id="3.30.70.2610">
    <property type="match status" value="1"/>
</dbReference>
<keyword evidence="1" id="KW-0539">Nucleus</keyword>
<dbReference type="GO" id="GO:0003690">
    <property type="term" value="F:double-stranded DNA binding"/>
    <property type="evidence" value="ECO:0007669"/>
    <property type="project" value="TreeGrafter"/>
</dbReference>
<protein>
    <recommendedName>
        <fullName evidence="1">General transcription factor IIH subunit 4</fullName>
    </recommendedName>
</protein>
<dbReference type="InterPro" id="IPR004598">
    <property type="entry name" value="TFIIH_p52/Tfb2"/>
</dbReference>
<dbReference type="Pfam" id="PF03849">
    <property type="entry name" value="Tfb2"/>
    <property type="match status" value="1"/>
</dbReference>
<comment type="similarity">
    <text evidence="1">Belongs to the TFB2 family.</text>
</comment>
<comment type="subcellular location">
    <subcellularLocation>
        <location evidence="1">Nucleus</location>
    </subcellularLocation>
</comment>